<dbReference type="AlphaFoldDB" id="A0A0A5GCU3"/>
<keyword evidence="1" id="KW-1133">Transmembrane helix</keyword>
<keyword evidence="1" id="KW-0472">Membrane</keyword>
<proteinExistence type="predicted"/>
<keyword evidence="1" id="KW-0812">Transmembrane</keyword>
<evidence type="ECO:0000313" key="2">
    <source>
        <dbReference type="EMBL" id="KGX91011.1"/>
    </source>
</evidence>
<gene>
    <name evidence="2" type="ORF">N783_13215</name>
</gene>
<dbReference type="Proteomes" id="UP000030403">
    <property type="component" value="Unassembled WGS sequence"/>
</dbReference>
<comment type="caution">
    <text evidence="2">The sequence shown here is derived from an EMBL/GenBank/DDBJ whole genome shotgun (WGS) entry which is preliminary data.</text>
</comment>
<organism evidence="2 3">
    <name type="scientific">Pontibacillus marinus BH030004 = DSM 16465</name>
    <dbReference type="NCBI Taxonomy" id="1385511"/>
    <lineage>
        <taxon>Bacteria</taxon>
        <taxon>Bacillati</taxon>
        <taxon>Bacillota</taxon>
        <taxon>Bacilli</taxon>
        <taxon>Bacillales</taxon>
        <taxon>Bacillaceae</taxon>
        <taxon>Pontibacillus</taxon>
    </lineage>
</organism>
<dbReference type="EMBL" id="AVPF01000004">
    <property type="protein sequence ID" value="KGX91011.1"/>
    <property type="molecule type" value="Genomic_DNA"/>
</dbReference>
<dbReference type="Gene3D" id="2.60.40.3830">
    <property type="match status" value="1"/>
</dbReference>
<name>A0A0A5GCU3_9BACI</name>
<feature type="transmembrane region" description="Helical" evidence="1">
    <location>
        <begin position="36"/>
        <end position="55"/>
    </location>
</feature>
<dbReference type="RefSeq" id="WP_027447821.1">
    <property type="nucleotide sequence ID" value="NZ_AVPF01000004.1"/>
</dbReference>
<keyword evidence="3" id="KW-1185">Reference proteome</keyword>
<reference evidence="2 3" key="1">
    <citation type="submission" date="2013-08" db="EMBL/GenBank/DDBJ databases">
        <authorList>
            <person name="Huang J."/>
            <person name="Wang G."/>
        </authorList>
    </citation>
    <scope>NUCLEOTIDE SEQUENCE [LARGE SCALE GENOMIC DNA]</scope>
    <source>
        <strain evidence="2 3">BH030004</strain>
    </source>
</reference>
<evidence type="ECO:0000256" key="1">
    <source>
        <dbReference type="SAM" id="Phobius"/>
    </source>
</evidence>
<accession>A0A0A5GCU3</accession>
<evidence type="ECO:0000313" key="3">
    <source>
        <dbReference type="Proteomes" id="UP000030403"/>
    </source>
</evidence>
<sequence length="187" mass="21443">MIIFLISVLLLIALISFIYWFKPSSGTGVDLNPKGYAIITTVLVLLAAYAGYQVYNNWHHEQRFQVSPITEEQQVKLQGEKQDLMMVKKQPIKQNKAYEATFFLWNEEDIKPQNLTLKAEERFSGDKVQLQIPKAKDLPNGAAELKQKLGANTAIQTQLAFPYWGIWEIAIYQNEEKLGDLVIEVIR</sequence>
<protein>
    <submittedName>
        <fullName evidence="2">Uncharacterized protein</fullName>
    </submittedName>
</protein>